<evidence type="ECO:0000313" key="2">
    <source>
        <dbReference type="Proteomes" id="UP001184833"/>
    </source>
</evidence>
<organism evidence="1 2">
    <name type="scientific">Chryseobacterium vietnamense</name>
    <dbReference type="NCBI Taxonomy" id="866785"/>
    <lineage>
        <taxon>Bacteria</taxon>
        <taxon>Pseudomonadati</taxon>
        <taxon>Bacteroidota</taxon>
        <taxon>Flavobacteriia</taxon>
        <taxon>Flavobacteriales</taxon>
        <taxon>Weeksellaceae</taxon>
        <taxon>Chryseobacterium group</taxon>
        <taxon>Chryseobacterium</taxon>
    </lineage>
</organism>
<reference evidence="1" key="1">
    <citation type="submission" date="2023-07" db="EMBL/GenBank/DDBJ databases">
        <title>Sorghum-associated microbial communities from plants grown in Nebraska, USA.</title>
        <authorList>
            <person name="Schachtman D."/>
        </authorList>
    </citation>
    <scope>NUCLEOTIDE SEQUENCE</scope>
    <source>
        <strain evidence="1">DS2329</strain>
    </source>
</reference>
<name>A0ACC6J484_9FLAO</name>
<gene>
    <name evidence="1" type="ORF">J2786_000857</name>
</gene>
<sequence length="51" mass="5621">MEAVDSYYVPGNSDHIILLGNYGKTQVPLNVISSVFGIPVILMMLLKQNKV</sequence>
<evidence type="ECO:0000313" key="1">
    <source>
        <dbReference type="EMBL" id="MDR6457764.1"/>
    </source>
</evidence>
<keyword evidence="2" id="KW-1185">Reference proteome</keyword>
<accession>A0ACC6J484</accession>
<protein>
    <submittedName>
        <fullName evidence="1">ABC-type Fe3+-siderophore transport system permease subunit</fullName>
    </submittedName>
</protein>
<dbReference type="EMBL" id="JAVDQX010000001">
    <property type="protein sequence ID" value="MDR6457764.1"/>
    <property type="molecule type" value="Genomic_DNA"/>
</dbReference>
<dbReference type="Proteomes" id="UP001184833">
    <property type="component" value="Unassembled WGS sequence"/>
</dbReference>
<proteinExistence type="predicted"/>
<comment type="caution">
    <text evidence="1">The sequence shown here is derived from an EMBL/GenBank/DDBJ whole genome shotgun (WGS) entry which is preliminary data.</text>
</comment>